<evidence type="ECO:0000259" key="7">
    <source>
        <dbReference type="PROSITE" id="PS50118"/>
    </source>
</evidence>
<dbReference type="InterPro" id="IPR050342">
    <property type="entry name" value="HMGB"/>
</dbReference>
<comment type="subcellular location">
    <subcellularLocation>
        <location evidence="1">Nucleus</location>
    </subcellularLocation>
</comment>
<name>A0AA35WA35_GEOBA</name>
<dbReference type="PROSITE" id="PS50118">
    <property type="entry name" value="HMG_BOX_2"/>
    <property type="match status" value="1"/>
</dbReference>
<keyword evidence="5" id="KW-0175">Coiled coil</keyword>
<feature type="coiled-coil region" evidence="5">
    <location>
        <begin position="261"/>
        <end position="288"/>
    </location>
</feature>
<feature type="compositionally biased region" description="Polar residues" evidence="6">
    <location>
        <begin position="298"/>
        <end position="307"/>
    </location>
</feature>
<sequence length="307" mass="34433">MAAAESGVAEASASTETTGQTGSGARVSWKTKYLTLKAKCEQMDQSNDVLYSKSRQIYKMIQRAETEKKMLVRHLEQYEVYPQVERHVTSLPRSRVGDSFSPPPSFPLSTSLPRSIFTSPTPDPNETEFVQSLKQDIGAVSSPSPTPPSLPPHTPHQLHPPPSKRPHVATPTQSTNSSSSSKTKRTPKGAAKSSPASRRKKDQDSSAPKKPSNAFFWFCQEQRGSLEDQFRGEGVAGQHSLTKILAQKWGETPTDDRKKYYLKYNEDKKRYEREMQAYHQRKHEQQMMLQEQVQQQLSSATSHSPGT</sequence>
<dbReference type="SUPFAM" id="SSF47095">
    <property type="entry name" value="HMG-box"/>
    <property type="match status" value="1"/>
</dbReference>
<feature type="region of interest" description="Disordered" evidence="6">
    <location>
        <begin position="288"/>
        <end position="307"/>
    </location>
</feature>
<dbReference type="PANTHER" id="PTHR48112:SF22">
    <property type="entry name" value="MITOCHONDRIAL TRANSCRIPTION FACTOR A, ISOFORM B"/>
    <property type="match status" value="1"/>
</dbReference>
<evidence type="ECO:0000256" key="2">
    <source>
        <dbReference type="ARBA" id="ARBA00023125"/>
    </source>
</evidence>
<evidence type="ECO:0000313" key="8">
    <source>
        <dbReference type="EMBL" id="CAI8007255.1"/>
    </source>
</evidence>
<dbReference type="AlphaFoldDB" id="A0AA35WA35"/>
<feature type="region of interest" description="Disordered" evidence="6">
    <location>
        <begin position="92"/>
        <end position="214"/>
    </location>
</feature>
<accession>A0AA35WA35</accession>
<keyword evidence="9" id="KW-1185">Reference proteome</keyword>
<dbReference type="InterPro" id="IPR056513">
    <property type="entry name" value="INO80F"/>
</dbReference>
<dbReference type="InterPro" id="IPR009071">
    <property type="entry name" value="HMG_box_dom"/>
</dbReference>
<organism evidence="8 9">
    <name type="scientific">Geodia barretti</name>
    <name type="common">Barrett's horny sponge</name>
    <dbReference type="NCBI Taxonomy" id="519541"/>
    <lineage>
        <taxon>Eukaryota</taxon>
        <taxon>Metazoa</taxon>
        <taxon>Porifera</taxon>
        <taxon>Demospongiae</taxon>
        <taxon>Heteroscleromorpha</taxon>
        <taxon>Tetractinellida</taxon>
        <taxon>Astrophorina</taxon>
        <taxon>Geodiidae</taxon>
        <taxon>Geodia</taxon>
    </lineage>
</organism>
<feature type="compositionally biased region" description="Low complexity" evidence="6">
    <location>
        <begin position="288"/>
        <end position="297"/>
    </location>
</feature>
<dbReference type="Gene3D" id="1.10.30.10">
    <property type="entry name" value="High mobility group box domain"/>
    <property type="match status" value="1"/>
</dbReference>
<feature type="compositionally biased region" description="Low complexity" evidence="6">
    <location>
        <begin position="1"/>
        <end position="25"/>
    </location>
</feature>
<dbReference type="Proteomes" id="UP001174909">
    <property type="component" value="Unassembled WGS sequence"/>
</dbReference>
<evidence type="ECO:0000256" key="1">
    <source>
        <dbReference type="ARBA" id="ARBA00004123"/>
    </source>
</evidence>
<dbReference type="PANTHER" id="PTHR48112">
    <property type="entry name" value="HIGH MOBILITY GROUP PROTEIN DSP1"/>
    <property type="match status" value="1"/>
</dbReference>
<dbReference type="EMBL" id="CASHTH010000759">
    <property type="protein sequence ID" value="CAI8007255.1"/>
    <property type="molecule type" value="Genomic_DNA"/>
</dbReference>
<evidence type="ECO:0000256" key="4">
    <source>
        <dbReference type="PROSITE-ProRule" id="PRU00267"/>
    </source>
</evidence>
<reference evidence="8" key="1">
    <citation type="submission" date="2023-03" db="EMBL/GenBank/DDBJ databases">
        <authorList>
            <person name="Steffen K."/>
            <person name="Cardenas P."/>
        </authorList>
    </citation>
    <scope>NUCLEOTIDE SEQUENCE</scope>
</reference>
<gene>
    <name evidence="8" type="ORF">GBAR_LOCUS5118</name>
</gene>
<keyword evidence="3 4" id="KW-0539">Nucleus</keyword>
<feature type="compositionally biased region" description="Low complexity" evidence="6">
    <location>
        <begin position="170"/>
        <end position="181"/>
    </location>
</feature>
<keyword evidence="2 4" id="KW-0238">DNA-binding</keyword>
<dbReference type="GO" id="GO:0005634">
    <property type="term" value="C:nucleus"/>
    <property type="evidence" value="ECO:0007669"/>
    <property type="project" value="UniProtKB-SubCell"/>
</dbReference>
<feature type="domain" description="HMG box" evidence="7">
    <location>
        <begin position="208"/>
        <end position="279"/>
    </location>
</feature>
<dbReference type="GO" id="GO:0003677">
    <property type="term" value="F:DNA binding"/>
    <property type="evidence" value="ECO:0007669"/>
    <property type="project" value="UniProtKB-UniRule"/>
</dbReference>
<evidence type="ECO:0000313" key="9">
    <source>
        <dbReference type="Proteomes" id="UP001174909"/>
    </source>
</evidence>
<dbReference type="Pfam" id="PF24245">
    <property type="entry name" value="INO80F"/>
    <property type="match status" value="1"/>
</dbReference>
<evidence type="ECO:0000256" key="3">
    <source>
        <dbReference type="ARBA" id="ARBA00023242"/>
    </source>
</evidence>
<feature type="DNA-binding region" description="HMG box" evidence="4">
    <location>
        <begin position="208"/>
        <end position="279"/>
    </location>
</feature>
<protein>
    <submittedName>
        <fullName evidence="8">High mobility group protein DSP1</fullName>
    </submittedName>
</protein>
<evidence type="ECO:0000256" key="6">
    <source>
        <dbReference type="SAM" id="MobiDB-lite"/>
    </source>
</evidence>
<dbReference type="Pfam" id="PF00505">
    <property type="entry name" value="HMG_box"/>
    <property type="match status" value="1"/>
</dbReference>
<proteinExistence type="predicted"/>
<feature type="compositionally biased region" description="Pro residues" evidence="6">
    <location>
        <begin position="144"/>
        <end position="161"/>
    </location>
</feature>
<dbReference type="SMART" id="SM00398">
    <property type="entry name" value="HMG"/>
    <property type="match status" value="1"/>
</dbReference>
<evidence type="ECO:0000256" key="5">
    <source>
        <dbReference type="SAM" id="Coils"/>
    </source>
</evidence>
<feature type="region of interest" description="Disordered" evidence="6">
    <location>
        <begin position="1"/>
        <end position="26"/>
    </location>
</feature>
<comment type="caution">
    <text evidence="8">The sequence shown here is derived from an EMBL/GenBank/DDBJ whole genome shotgun (WGS) entry which is preliminary data.</text>
</comment>
<dbReference type="InterPro" id="IPR036910">
    <property type="entry name" value="HMG_box_dom_sf"/>
</dbReference>